<evidence type="ECO:0000313" key="3">
    <source>
        <dbReference type="EMBL" id="SCB40267.1"/>
    </source>
</evidence>
<dbReference type="AlphaFoldDB" id="A0A1C3WJM4"/>
<accession>A0A1C3WJM4</accession>
<dbReference type="OrthoDB" id="9801609at2"/>
<dbReference type="PANTHER" id="PTHR46401:SF2">
    <property type="entry name" value="GLYCOSYLTRANSFERASE WBBK-RELATED"/>
    <property type="match status" value="1"/>
</dbReference>
<protein>
    <submittedName>
        <fullName evidence="3">Glycosyltransferase involved in cell wall bisynthesis</fullName>
    </submittedName>
</protein>
<evidence type="ECO:0000259" key="2">
    <source>
        <dbReference type="Pfam" id="PF00534"/>
    </source>
</evidence>
<dbReference type="RefSeq" id="WP_092574997.1">
    <property type="nucleotide sequence ID" value="NZ_FMAF01000012.1"/>
</dbReference>
<dbReference type="EMBL" id="FMAF01000012">
    <property type="protein sequence ID" value="SCB40267.1"/>
    <property type="molecule type" value="Genomic_DNA"/>
</dbReference>
<name>A0A1C3WJM4_9HYPH</name>
<dbReference type="GO" id="GO:0016757">
    <property type="term" value="F:glycosyltransferase activity"/>
    <property type="evidence" value="ECO:0007669"/>
    <property type="project" value="InterPro"/>
</dbReference>
<dbReference type="CDD" id="cd03809">
    <property type="entry name" value="GT4_MtfB-like"/>
    <property type="match status" value="1"/>
</dbReference>
<dbReference type="Proteomes" id="UP000199205">
    <property type="component" value="Unassembled WGS sequence"/>
</dbReference>
<sequence>MKISFDGYALRFPRTGIVNYGYAVARGYRERLAPEDFRILIGDRNVTDPEIAAFLQRGDVVAILEGNKETIVEKIRRKWAGNSFRNYMPGLGSAIAKATEHSDVYHCIDWFFEPPSKTRFNAITYFDLTTTLFPQFHEELNITKERMKMKRLADFDHVFCISAATRNDLLNHADVSPDKVSVNYIDADPIFDRGIFSEREPFLAKFGIPPGHRYLLSVSTIEPRKNFQQVLDAFGAFIRANPKEPYVLVCTGMWGWKNDDLKDYLAKCGFADRVIFTGFADLADLPSLYHHADCFLYLSLYEGFGLPILEAMKSGCPVICSDTSSMPEVIGDAGALVSPSDIEGTAKAIEAIVHVPANADKMRADGLMRSRNFSWDHHLDRLMQVYAQAL</sequence>
<dbReference type="InterPro" id="IPR001296">
    <property type="entry name" value="Glyco_trans_1"/>
</dbReference>
<evidence type="ECO:0000256" key="1">
    <source>
        <dbReference type="ARBA" id="ARBA00022679"/>
    </source>
</evidence>
<dbReference type="GO" id="GO:0009103">
    <property type="term" value="P:lipopolysaccharide biosynthetic process"/>
    <property type="evidence" value="ECO:0007669"/>
    <property type="project" value="TreeGrafter"/>
</dbReference>
<organism evidence="3 4">
    <name type="scientific">Rhizobium lusitanum</name>
    <dbReference type="NCBI Taxonomy" id="293958"/>
    <lineage>
        <taxon>Bacteria</taxon>
        <taxon>Pseudomonadati</taxon>
        <taxon>Pseudomonadota</taxon>
        <taxon>Alphaproteobacteria</taxon>
        <taxon>Hyphomicrobiales</taxon>
        <taxon>Rhizobiaceae</taxon>
        <taxon>Rhizobium/Agrobacterium group</taxon>
        <taxon>Rhizobium</taxon>
    </lineage>
</organism>
<dbReference type="PANTHER" id="PTHR46401">
    <property type="entry name" value="GLYCOSYLTRANSFERASE WBBK-RELATED"/>
    <property type="match status" value="1"/>
</dbReference>
<proteinExistence type="predicted"/>
<gene>
    <name evidence="3" type="ORF">GA0061101_112151</name>
</gene>
<dbReference type="SUPFAM" id="SSF53756">
    <property type="entry name" value="UDP-Glycosyltransferase/glycogen phosphorylase"/>
    <property type="match status" value="1"/>
</dbReference>
<dbReference type="Gene3D" id="3.40.50.2000">
    <property type="entry name" value="Glycogen Phosphorylase B"/>
    <property type="match status" value="2"/>
</dbReference>
<keyword evidence="1 3" id="KW-0808">Transferase</keyword>
<dbReference type="Pfam" id="PF00534">
    <property type="entry name" value="Glycos_transf_1"/>
    <property type="match status" value="1"/>
</dbReference>
<evidence type="ECO:0000313" key="4">
    <source>
        <dbReference type="Proteomes" id="UP000199205"/>
    </source>
</evidence>
<feature type="domain" description="Glycosyl transferase family 1" evidence="2">
    <location>
        <begin position="200"/>
        <end position="363"/>
    </location>
</feature>
<reference evidence="3 4" key="1">
    <citation type="submission" date="2016-08" db="EMBL/GenBank/DDBJ databases">
        <authorList>
            <person name="Seilhamer J.J."/>
        </authorList>
    </citation>
    <scope>NUCLEOTIDE SEQUENCE [LARGE SCALE GENOMIC DNA]</scope>
    <source>
        <strain evidence="3 4">P1-7</strain>
    </source>
</reference>